<sequence length="570" mass="61470">MPRSVTVSGTYTVADYLFDRIAELGVRHIFGVPGDFNLGFLDTVLAHDQLEWVGNNNELNGGYAADGYARLKGFGAMVTTFGVGELSAINASGGSYAEYAPVLHIVGAPSTATRKKGGKVHHTLGDGDFTHFFDMARHVSCAQAWLDDTSAPADIDRVIRTMLAEHRPGYIVLPQDIADVPVYRPDEPINQDEVRRHTTSSGALKAFAEAAAEFLDGRQATVLTDMLVLRVGARDQLINLLDHCDLPYCTLTWGKSIVYENSERFAGIYTGVASPPATKDAVENAERLIAAGVEFTDSTSAGFSMRINPENMLRIDPGKVTVGGRGFAPIAMADALDTLTTIITTDATVSPHPLKKETVSPTTEVDPDTPLTQNELWTIIADWMPGDTLCLADQGTSFFGMAQKPVPDTTLFMGQPLWGSIGYTIPAALGAAIGDDRNRRPIVLIGDGSAQLTVQEIATHLRQKTCPVIVLVNNDGYTIERTIHGPDQAYNDIAPYNWQYIPKAFGATDDTALVLDARTPNQLREALAQAEQATDKLVFVEVHTDADDTPDFLATVFDAIKASGSQPAGE</sequence>
<dbReference type="InterPro" id="IPR029035">
    <property type="entry name" value="DHS-like_NAD/FAD-binding_dom"/>
</dbReference>
<dbReference type="InterPro" id="IPR011766">
    <property type="entry name" value="TPP_enzyme_TPP-bd"/>
</dbReference>
<dbReference type="FunFam" id="3.40.50.970:FF:000019">
    <property type="entry name" value="Pyruvate decarboxylase isozyme"/>
    <property type="match status" value="1"/>
</dbReference>
<evidence type="ECO:0000259" key="14">
    <source>
        <dbReference type="Pfam" id="PF02775"/>
    </source>
</evidence>
<evidence type="ECO:0000256" key="8">
    <source>
        <dbReference type="ARBA" id="ARBA00022842"/>
    </source>
</evidence>
<comment type="cofactor">
    <cofactor evidence="11">
        <name>Mg(2+)</name>
        <dbReference type="ChEBI" id="CHEBI:18420"/>
    </cofactor>
    <text evidence="11">Binds 1 Mg(2+) per subunit.</text>
</comment>
<dbReference type="GO" id="GO:0004737">
    <property type="term" value="F:pyruvate decarboxylase activity"/>
    <property type="evidence" value="ECO:0007669"/>
    <property type="project" value="TreeGrafter"/>
</dbReference>
<evidence type="ECO:0000256" key="12">
    <source>
        <dbReference type="RuleBase" id="RU362132"/>
    </source>
</evidence>
<protein>
    <recommendedName>
        <fullName evidence="5">Alpha-keto-acid decarboxylase</fullName>
    </recommendedName>
</protein>
<comment type="function">
    <text evidence="3">Decarboxylates branched-chain and aromatic alpha-keto acids to aldehydes.</text>
</comment>
<evidence type="ECO:0000256" key="10">
    <source>
        <dbReference type="ARBA" id="ARBA00023239"/>
    </source>
</evidence>
<feature type="domain" description="Thiamine pyrophosphate enzyme N-terminal TPP-binding" evidence="15">
    <location>
        <begin position="12"/>
        <end position="118"/>
    </location>
</feature>
<evidence type="ECO:0000259" key="13">
    <source>
        <dbReference type="Pfam" id="PF00205"/>
    </source>
</evidence>
<dbReference type="PIRSF" id="PIRSF036565">
    <property type="entry name" value="Pyruvt_ip_decrb"/>
    <property type="match status" value="1"/>
</dbReference>
<evidence type="ECO:0000256" key="7">
    <source>
        <dbReference type="ARBA" id="ARBA00022793"/>
    </source>
</evidence>
<comment type="cofactor">
    <cofactor evidence="2">
        <name>thiamine diphosphate</name>
        <dbReference type="ChEBI" id="CHEBI:58937"/>
    </cofactor>
</comment>
<evidence type="ECO:0000256" key="11">
    <source>
        <dbReference type="PIRSR" id="PIRSR036565-2"/>
    </source>
</evidence>
<comment type="similarity">
    <text evidence="4 12">Belongs to the TPP enzyme family.</text>
</comment>
<dbReference type="Gene3D" id="3.40.50.970">
    <property type="match status" value="2"/>
</dbReference>
<dbReference type="InterPro" id="IPR012001">
    <property type="entry name" value="Thiamin_PyroP_enz_TPP-bd_dom"/>
</dbReference>
<name>A0A939IVR5_9CORY</name>
<evidence type="ECO:0000256" key="2">
    <source>
        <dbReference type="ARBA" id="ARBA00001964"/>
    </source>
</evidence>
<evidence type="ECO:0000256" key="5">
    <source>
        <dbReference type="ARBA" id="ARBA00020054"/>
    </source>
</evidence>
<feature type="binding site" evidence="11">
    <location>
        <position position="474"/>
    </location>
    <ligand>
        <name>Mg(2+)</name>
        <dbReference type="ChEBI" id="CHEBI:18420"/>
    </ligand>
</feature>
<feature type="binding site" evidence="11">
    <location>
        <position position="447"/>
    </location>
    <ligand>
        <name>Mg(2+)</name>
        <dbReference type="ChEBI" id="CHEBI:18420"/>
    </ligand>
</feature>
<gene>
    <name evidence="16" type="ORF">JZY06_07790</name>
</gene>
<keyword evidence="10" id="KW-0456">Lyase</keyword>
<proteinExistence type="inferred from homology"/>
<dbReference type="CDD" id="cd07038">
    <property type="entry name" value="TPP_PYR_PDC_IPDC_like"/>
    <property type="match status" value="1"/>
</dbReference>
<dbReference type="Pfam" id="PF02775">
    <property type="entry name" value="TPP_enzyme_C"/>
    <property type="match status" value="1"/>
</dbReference>
<dbReference type="InterPro" id="IPR029061">
    <property type="entry name" value="THDP-binding"/>
</dbReference>
<dbReference type="SUPFAM" id="SSF52518">
    <property type="entry name" value="Thiamin diphosphate-binding fold (THDP-binding)"/>
    <property type="match status" value="2"/>
</dbReference>
<dbReference type="GO" id="GO:0005829">
    <property type="term" value="C:cytosol"/>
    <property type="evidence" value="ECO:0007669"/>
    <property type="project" value="TreeGrafter"/>
</dbReference>
<dbReference type="GO" id="GO:0000287">
    <property type="term" value="F:magnesium ion binding"/>
    <property type="evidence" value="ECO:0007669"/>
    <property type="project" value="InterPro"/>
</dbReference>
<dbReference type="InterPro" id="IPR012000">
    <property type="entry name" value="Thiamin_PyroP_enz_cen_dom"/>
</dbReference>
<dbReference type="InterPro" id="IPR047214">
    <property type="entry name" value="TPP_PDC_IPDC"/>
</dbReference>
<dbReference type="Pfam" id="PF02776">
    <property type="entry name" value="TPP_enzyme_N"/>
    <property type="match status" value="1"/>
</dbReference>
<dbReference type="EMBL" id="JAFLEQ010000014">
    <property type="protein sequence ID" value="MBN9644511.1"/>
    <property type="molecule type" value="Genomic_DNA"/>
</dbReference>
<dbReference type="GO" id="GO:0030976">
    <property type="term" value="F:thiamine pyrophosphate binding"/>
    <property type="evidence" value="ECO:0007669"/>
    <property type="project" value="InterPro"/>
</dbReference>
<comment type="caution">
    <text evidence="16">The sequence shown here is derived from an EMBL/GenBank/DDBJ whole genome shotgun (WGS) entry which is preliminary data.</text>
</comment>
<evidence type="ECO:0000256" key="1">
    <source>
        <dbReference type="ARBA" id="ARBA00001920"/>
    </source>
</evidence>
<keyword evidence="7" id="KW-0210">Decarboxylase</keyword>
<evidence type="ECO:0000256" key="3">
    <source>
        <dbReference type="ARBA" id="ARBA00002938"/>
    </source>
</evidence>
<keyword evidence="6 11" id="KW-0479">Metal-binding</keyword>
<dbReference type="AlphaFoldDB" id="A0A939IVR5"/>
<dbReference type="Proteomes" id="UP000664332">
    <property type="component" value="Unassembled WGS sequence"/>
</dbReference>
<evidence type="ECO:0000313" key="16">
    <source>
        <dbReference type="EMBL" id="MBN9644511.1"/>
    </source>
</evidence>
<dbReference type="Gene3D" id="3.40.50.1220">
    <property type="entry name" value="TPP-binding domain"/>
    <property type="match status" value="1"/>
</dbReference>
<dbReference type="PANTHER" id="PTHR43452:SF30">
    <property type="entry name" value="PYRUVATE DECARBOXYLASE ISOZYME 1-RELATED"/>
    <property type="match status" value="1"/>
</dbReference>
<keyword evidence="8 11" id="KW-0460">Magnesium</keyword>
<dbReference type="InterPro" id="IPR012110">
    <property type="entry name" value="PDC/IPDC-like"/>
</dbReference>
<evidence type="ECO:0000256" key="6">
    <source>
        <dbReference type="ARBA" id="ARBA00022723"/>
    </source>
</evidence>
<feature type="domain" description="Thiamine pyrophosphate enzyme central" evidence="13">
    <location>
        <begin position="210"/>
        <end position="326"/>
    </location>
</feature>
<dbReference type="SUPFAM" id="SSF52467">
    <property type="entry name" value="DHS-like NAD/FAD-binding domain"/>
    <property type="match status" value="1"/>
</dbReference>
<feature type="domain" description="Thiamine pyrophosphate enzyme TPP-binding" evidence="14">
    <location>
        <begin position="409"/>
        <end position="542"/>
    </location>
</feature>
<evidence type="ECO:0000256" key="4">
    <source>
        <dbReference type="ARBA" id="ARBA00007812"/>
    </source>
</evidence>
<dbReference type="FunFam" id="3.40.50.970:FF:000024">
    <property type="entry name" value="Pyruvate decarboxylase isozyme"/>
    <property type="match status" value="1"/>
</dbReference>
<dbReference type="Pfam" id="PF00205">
    <property type="entry name" value="TPP_enzyme_M"/>
    <property type="match status" value="1"/>
</dbReference>
<evidence type="ECO:0000313" key="17">
    <source>
        <dbReference type="Proteomes" id="UP000664332"/>
    </source>
</evidence>
<dbReference type="PANTHER" id="PTHR43452">
    <property type="entry name" value="PYRUVATE DECARBOXYLASE"/>
    <property type="match status" value="1"/>
</dbReference>
<organism evidence="16 17">
    <name type="scientific">Corynebacterium mendelii</name>
    <dbReference type="NCBI Taxonomy" id="2765362"/>
    <lineage>
        <taxon>Bacteria</taxon>
        <taxon>Bacillati</taxon>
        <taxon>Actinomycetota</taxon>
        <taxon>Actinomycetes</taxon>
        <taxon>Mycobacteriales</taxon>
        <taxon>Corynebacteriaceae</taxon>
        <taxon>Corynebacterium</taxon>
    </lineage>
</organism>
<dbReference type="CDD" id="cd02005">
    <property type="entry name" value="TPP_PDC_IPDC"/>
    <property type="match status" value="1"/>
</dbReference>
<keyword evidence="9 12" id="KW-0786">Thiamine pyrophosphate</keyword>
<feature type="binding site" evidence="11">
    <location>
        <position position="476"/>
    </location>
    <ligand>
        <name>Mg(2+)</name>
        <dbReference type="ChEBI" id="CHEBI:18420"/>
    </ligand>
</feature>
<reference evidence="16" key="1">
    <citation type="submission" date="2021-03" db="EMBL/GenBank/DDBJ databases">
        <authorList>
            <person name="Sun Q."/>
        </authorList>
    </citation>
    <scope>NUCLEOTIDE SEQUENCE</scope>
    <source>
        <strain evidence="16">CCM 8862</strain>
    </source>
</reference>
<evidence type="ECO:0000256" key="9">
    <source>
        <dbReference type="ARBA" id="ARBA00023052"/>
    </source>
</evidence>
<keyword evidence="17" id="KW-1185">Reference proteome</keyword>
<dbReference type="InterPro" id="IPR047213">
    <property type="entry name" value="TPP_PYR_PDC_IPDC-like"/>
</dbReference>
<accession>A0A939IVR5</accession>
<dbReference type="GO" id="GO:0000949">
    <property type="term" value="P:aromatic amino acid family catabolic process to alcohol via Ehrlich pathway"/>
    <property type="evidence" value="ECO:0007669"/>
    <property type="project" value="TreeGrafter"/>
</dbReference>
<comment type="cofactor">
    <cofactor evidence="1">
        <name>a metal cation</name>
        <dbReference type="ChEBI" id="CHEBI:25213"/>
    </cofactor>
</comment>
<evidence type="ECO:0000259" key="15">
    <source>
        <dbReference type="Pfam" id="PF02776"/>
    </source>
</evidence>